<evidence type="ECO:0000256" key="1">
    <source>
        <dbReference type="ARBA" id="ARBA00004496"/>
    </source>
</evidence>
<feature type="region of interest" description="Disordered" evidence="6">
    <location>
        <begin position="190"/>
        <end position="209"/>
    </location>
</feature>
<dbReference type="PROSITE" id="PS00674">
    <property type="entry name" value="AAA"/>
    <property type="match status" value="2"/>
</dbReference>
<dbReference type="Pfam" id="PF00004">
    <property type="entry name" value="AAA"/>
    <property type="match status" value="2"/>
</dbReference>
<comment type="subcellular location">
    <subcellularLocation>
        <location evidence="1">Cytoplasm</location>
    </subcellularLocation>
</comment>
<evidence type="ECO:0000313" key="8">
    <source>
        <dbReference type="EMBL" id="GER30435.1"/>
    </source>
</evidence>
<evidence type="ECO:0000256" key="4">
    <source>
        <dbReference type="ARBA" id="ARBA00022741"/>
    </source>
</evidence>
<sequence length="808" mass="88365">MRKTSGNGGGVRKRSGYGGENLRRLRLDVESAMKKFATVEELVEHLRSQPIYNRYKRRPFAKSVEGIFEVLIRRSNVMDGSDGGSGTPAANKRRKTNEVPRRSCPSSSEASASSSDRDASSSDEEASTAMDAIYEEKFEPEIDLTRSLMREKLCKKSQESRSRGKVEKVMEVEMLDDKLHLMNEVGKLSDVGQRKTSNSSKGGAGGGKEISKRMFSDFGGIDGAIEELRRKVLLPFCHPELPRKLGVKPVTGILLHGPPGCGKTTLAEAIANETGAEFLKISAAALVSGVSGASEENIRDLFSEAEKKAPSIVFIDEIDAVAAKRENSRGMELRIVTQLITCMDESSKLAKPVDRNSGSGSSDSNSSYVLVIGATNRPDSLDPALRRPGRFDREIALGVPDEYARAQILSKLTCNLKVEGALDISKIARSTPGFVGADLEALCNEAGYLAMNRIIDDRKLVLLKEHESASCEERWRSPLSNEELEHASMTVADFEEAIKIIQPSSKREGFSDVPNVKWDDVGGLHLLRKEFDRHIIKPIRFPEVYKSLGFNLETGFLLYGPPGCGKTLIAKAVASEAGANFMHIKGPELLSKYVGESELAVRTIFSRARTCSPCVLFFDEVDSLTTRRGKEGGWVVERLLNQLLIELDGAGRRNGVYVIGATNRPDVMDPALLRSGRLGKLLYVPLPSPDERGMILEALARNKLLDSDVDLVAIGKDGACENFSGADLSALMNEAVLAAVEEIPPTGSSNVPLAIKDAHFKRALEKISPSVSKEVNFCKLSITNFYRIDLKLLEGRVYALYVLSEGNC</sequence>
<dbReference type="GO" id="GO:0005524">
    <property type="term" value="F:ATP binding"/>
    <property type="evidence" value="ECO:0007669"/>
    <property type="project" value="UniProtKB-KW"/>
</dbReference>
<protein>
    <submittedName>
        <fullName evidence="8">Cell division control protein-like protein</fullName>
    </submittedName>
</protein>
<dbReference type="InterPro" id="IPR055278">
    <property type="entry name" value="CDC48c"/>
</dbReference>
<reference evidence="9" key="1">
    <citation type="journal article" date="2019" name="Curr. Biol.">
        <title>Genome Sequence of Striga asiatica Provides Insight into the Evolution of Plant Parasitism.</title>
        <authorList>
            <person name="Yoshida S."/>
            <person name="Kim S."/>
            <person name="Wafula E.K."/>
            <person name="Tanskanen J."/>
            <person name="Kim Y.M."/>
            <person name="Honaas L."/>
            <person name="Yang Z."/>
            <person name="Spallek T."/>
            <person name="Conn C.E."/>
            <person name="Ichihashi Y."/>
            <person name="Cheong K."/>
            <person name="Cui S."/>
            <person name="Der J.P."/>
            <person name="Gundlach H."/>
            <person name="Jiao Y."/>
            <person name="Hori C."/>
            <person name="Ishida J.K."/>
            <person name="Kasahara H."/>
            <person name="Kiba T."/>
            <person name="Kim M.S."/>
            <person name="Koo N."/>
            <person name="Laohavisit A."/>
            <person name="Lee Y.H."/>
            <person name="Lumba S."/>
            <person name="McCourt P."/>
            <person name="Mortimer J.C."/>
            <person name="Mutuku J.M."/>
            <person name="Nomura T."/>
            <person name="Sasaki-Sekimoto Y."/>
            <person name="Seto Y."/>
            <person name="Wang Y."/>
            <person name="Wakatake T."/>
            <person name="Sakakibara H."/>
            <person name="Demura T."/>
            <person name="Yamaguchi S."/>
            <person name="Yoneyama K."/>
            <person name="Manabe R.I."/>
            <person name="Nelson D.C."/>
            <person name="Schulman A.H."/>
            <person name="Timko M.P."/>
            <person name="dePamphilis C.W."/>
            <person name="Choi D."/>
            <person name="Shirasu K."/>
        </authorList>
    </citation>
    <scope>NUCLEOTIDE SEQUENCE [LARGE SCALE GENOMIC DNA]</scope>
    <source>
        <strain evidence="9">cv. UVA1</strain>
    </source>
</reference>
<evidence type="ECO:0000256" key="2">
    <source>
        <dbReference type="ARBA" id="ARBA00006914"/>
    </source>
</evidence>
<dbReference type="Pfam" id="PF17862">
    <property type="entry name" value="AAA_lid_3"/>
    <property type="match status" value="2"/>
</dbReference>
<dbReference type="PANTHER" id="PTHR48470:SF1">
    <property type="entry name" value="CELL DIVISION CONTROL PROTEIN 48 C ISOFORM 1"/>
    <property type="match status" value="1"/>
</dbReference>
<organism evidence="8 9">
    <name type="scientific">Striga asiatica</name>
    <name type="common">Asiatic witchweed</name>
    <name type="synonym">Buchnera asiatica</name>
    <dbReference type="NCBI Taxonomy" id="4170"/>
    <lineage>
        <taxon>Eukaryota</taxon>
        <taxon>Viridiplantae</taxon>
        <taxon>Streptophyta</taxon>
        <taxon>Embryophyta</taxon>
        <taxon>Tracheophyta</taxon>
        <taxon>Spermatophyta</taxon>
        <taxon>Magnoliopsida</taxon>
        <taxon>eudicotyledons</taxon>
        <taxon>Gunneridae</taxon>
        <taxon>Pentapetalae</taxon>
        <taxon>asterids</taxon>
        <taxon>lamiids</taxon>
        <taxon>Lamiales</taxon>
        <taxon>Orobanchaceae</taxon>
        <taxon>Buchnereae</taxon>
        <taxon>Striga</taxon>
    </lineage>
</organism>
<keyword evidence="4" id="KW-0547">Nucleotide-binding</keyword>
<dbReference type="Proteomes" id="UP000325081">
    <property type="component" value="Unassembled WGS sequence"/>
</dbReference>
<accession>A0A5A7PC02</accession>
<feature type="domain" description="AAA+ ATPase" evidence="7">
    <location>
        <begin position="249"/>
        <end position="401"/>
    </location>
</feature>
<feature type="compositionally biased region" description="Gly residues" evidence="6">
    <location>
        <begin position="1"/>
        <end position="10"/>
    </location>
</feature>
<dbReference type="GO" id="GO:0051301">
    <property type="term" value="P:cell division"/>
    <property type="evidence" value="ECO:0007669"/>
    <property type="project" value="UniProtKB-KW"/>
</dbReference>
<comment type="similarity">
    <text evidence="2">Belongs to the AAA ATPase family.</text>
</comment>
<dbReference type="OrthoDB" id="27435at2759"/>
<feature type="region of interest" description="Disordered" evidence="6">
    <location>
        <begin position="1"/>
        <end position="23"/>
    </location>
</feature>
<gene>
    <name evidence="8" type="ORF">STAS_06374</name>
</gene>
<dbReference type="EMBL" id="BKCP01004350">
    <property type="protein sequence ID" value="GER30435.1"/>
    <property type="molecule type" value="Genomic_DNA"/>
</dbReference>
<dbReference type="FunFam" id="3.40.50.300:FF:000365">
    <property type="entry name" value="Ribosome biogenesis ATPase RIX7"/>
    <property type="match status" value="1"/>
</dbReference>
<comment type="caution">
    <text evidence="8">The sequence shown here is derived from an EMBL/GenBank/DDBJ whole genome shotgun (WGS) entry which is preliminary data.</text>
</comment>
<keyword evidence="9" id="KW-1185">Reference proteome</keyword>
<keyword evidence="3" id="KW-0963">Cytoplasm</keyword>
<proteinExistence type="inferred from homology"/>
<feature type="region of interest" description="Disordered" evidence="6">
    <location>
        <begin position="77"/>
        <end position="127"/>
    </location>
</feature>
<evidence type="ECO:0000259" key="7">
    <source>
        <dbReference type="SMART" id="SM00382"/>
    </source>
</evidence>
<dbReference type="Gene3D" id="1.10.8.60">
    <property type="match status" value="2"/>
</dbReference>
<evidence type="ECO:0000313" key="9">
    <source>
        <dbReference type="Proteomes" id="UP000325081"/>
    </source>
</evidence>
<dbReference type="InterPro" id="IPR003960">
    <property type="entry name" value="ATPase_AAA_CS"/>
</dbReference>
<dbReference type="InterPro" id="IPR003593">
    <property type="entry name" value="AAA+_ATPase"/>
</dbReference>
<dbReference type="InterPro" id="IPR027417">
    <property type="entry name" value="P-loop_NTPase"/>
</dbReference>
<dbReference type="PANTHER" id="PTHR48470">
    <property type="entry name" value="CELL DIVISION CONTROL PROTEIN 48 C ISOFORM 1"/>
    <property type="match status" value="1"/>
</dbReference>
<keyword evidence="5" id="KW-0067">ATP-binding</keyword>
<evidence type="ECO:0000256" key="6">
    <source>
        <dbReference type="SAM" id="MobiDB-lite"/>
    </source>
</evidence>
<keyword evidence="8" id="KW-0131">Cell cycle</keyword>
<dbReference type="GO" id="GO:0005737">
    <property type="term" value="C:cytoplasm"/>
    <property type="evidence" value="ECO:0007669"/>
    <property type="project" value="UniProtKB-SubCell"/>
</dbReference>
<dbReference type="GO" id="GO:0016887">
    <property type="term" value="F:ATP hydrolysis activity"/>
    <property type="evidence" value="ECO:0007669"/>
    <property type="project" value="InterPro"/>
</dbReference>
<keyword evidence="8" id="KW-0132">Cell division</keyword>
<dbReference type="AlphaFoldDB" id="A0A5A7PC02"/>
<evidence type="ECO:0000256" key="5">
    <source>
        <dbReference type="ARBA" id="ARBA00022840"/>
    </source>
</evidence>
<dbReference type="SUPFAM" id="SSF52540">
    <property type="entry name" value="P-loop containing nucleoside triphosphate hydrolases"/>
    <property type="match status" value="2"/>
</dbReference>
<feature type="domain" description="AAA+ ATPase" evidence="7">
    <location>
        <begin position="552"/>
        <end position="688"/>
    </location>
</feature>
<dbReference type="FunFam" id="3.40.50.300:FF:000567">
    <property type="entry name" value="ATPase, AAA family protein"/>
    <property type="match status" value="1"/>
</dbReference>
<dbReference type="SMART" id="SM00382">
    <property type="entry name" value="AAA"/>
    <property type="match status" value="2"/>
</dbReference>
<evidence type="ECO:0000256" key="3">
    <source>
        <dbReference type="ARBA" id="ARBA00022490"/>
    </source>
</evidence>
<dbReference type="InterPro" id="IPR041569">
    <property type="entry name" value="AAA_lid_3"/>
</dbReference>
<dbReference type="Gene3D" id="3.40.50.300">
    <property type="entry name" value="P-loop containing nucleotide triphosphate hydrolases"/>
    <property type="match status" value="2"/>
</dbReference>
<name>A0A5A7PC02_STRAF</name>
<dbReference type="InterPro" id="IPR003959">
    <property type="entry name" value="ATPase_AAA_core"/>
</dbReference>